<dbReference type="Pfam" id="PF19730">
    <property type="entry name" value="DUF6221"/>
    <property type="match status" value="1"/>
</dbReference>
<dbReference type="Proteomes" id="UP001348641">
    <property type="component" value="Unassembled WGS sequence"/>
</dbReference>
<reference evidence="1 2" key="1">
    <citation type="submission" date="2023-07" db="EMBL/GenBank/DDBJ databases">
        <authorList>
            <person name="Girao M."/>
            <person name="Carvalho M.F."/>
        </authorList>
    </citation>
    <scope>NUCLEOTIDE SEQUENCE [LARGE SCALE GENOMIC DNA]</scope>
    <source>
        <strain evidence="1 2">66/93</strain>
    </source>
</reference>
<protein>
    <submittedName>
        <fullName evidence="1">DUF6221 family protein</fullName>
    </submittedName>
</protein>
<organism evidence="1 2">
    <name type="scientific">Nocardiopsis tropica</name>
    <dbReference type="NCBI Taxonomy" id="109330"/>
    <lineage>
        <taxon>Bacteria</taxon>
        <taxon>Bacillati</taxon>
        <taxon>Actinomycetota</taxon>
        <taxon>Actinomycetes</taxon>
        <taxon>Streptosporangiales</taxon>
        <taxon>Nocardiopsidaceae</taxon>
        <taxon>Nocardiopsis</taxon>
    </lineage>
</organism>
<proteinExistence type="predicted"/>
<comment type="caution">
    <text evidence="1">The sequence shown here is derived from an EMBL/GenBank/DDBJ whole genome shotgun (WGS) entry which is preliminary data.</text>
</comment>
<dbReference type="EMBL" id="JAUUCC010000128">
    <property type="protein sequence ID" value="MEE2054758.1"/>
    <property type="molecule type" value="Genomic_DNA"/>
</dbReference>
<name>A0ABU7KZM3_9ACTN</name>
<dbReference type="RefSeq" id="WP_330161577.1">
    <property type="nucleotide sequence ID" value="NZ_BAAAJA010000064.1"/>
</dbReference>
<gene>
    <name evidence="1" type="ORF">Q8A49_30105</name>
</gene>
<evidence type="ECO:0000313" key="1">
    <source>
        <dbReference type="EMBL" id="MEE2054758.1"/>
    </source>
</evidence>
<accession>A0ABU7KZM3</accession>
<sequence length="134" mass="14761">MTIVEFINARLDEEERVAKDAASSLVSLADQEGAAETWEADTDSVVTMTGVSGMTRLFVDAESDVTTHIARHDPARVLREIAAKRAIVQEYTDAVDLWERESEAPDSVGALEAVIRLLAAVHADHPDYRQEWAP</sequence>
<dbReference type="InterPro" id="IPR046193">
    <property type="entry name" value="DUF6221"/>
</dbReference>
<evidence type="ECO:0000313" key="2">
    <source>
        <dbReference type="Proteomes" id="UP001348641"/>
    </source>
</evidence>